<dbReference type="InterPro" id="IPR053163">
    <property type="entry name" value="HTH-type_regulator_Rgg"/>
</dbReference>
<dbReference type="InterPro" id="IPR010057">
    <property type="entry name" value="Transcription_activator_Rgg_C"/>
</dbReference>
<dbReference type="PANTHER" id="PTHR37038">
    <property type="entry name" value="TRANSCRIPTIONAL REGULATOR-RELATED"/>
    <property type="match status" value="1"/>
</dbReference>
<organism evidence="2 3">
    <name type="scientific">Listeria monocytogenes</name>
    <dbReference type="NCBI Taxonomy" id="1639"/>
    <lineage>
        <taxon>Bacteria</taxon>
        <taxon>Bacillati</taxon>
        <taxon>Bacillota</taxon>
        <taxon>Bacilli</taxon>
        <taxon>Bacillales</taxon>
        <taxon>Listeriaceae</taxon>
        <taxon>Listeria</taxon>
    </lineage>
</organism>
<accession>A0AAN2WK79</accession>
<dbReference type="Pfam" id="PF21259">
    <property type="entry name" value="Rgg_C"/>
    <property type="match status" value="1"/>
</dbReference>
<evidence type="ECO:0000259" key="1">
    <source>
        <dbReference type="Pfam" id="PF21259"/>
    </source>
</evidence>
<dbReference type="AlphaFoldDB" id="A0AAN2WK79"/>
<protein>
    <recommendedName>
        <fullName evidence="1">HTH-type transcriptional regulator Rgg C-terminal domain-containing protein</fullName>
    </recommendedName>
</protein>
<evidence type="ECO:0000313" key="3">
    <source>
        <dbReference type="Proteomes" id="UP000336166"/>
    </source>
</evidence>
<proteinExistence type="predicted"/>
<feature type="domain" description="HTH-type transcriptional regulator Rgg C-terminal" evidence="1">
    <location>
        <begin position="37"/>
        <end position="201"/>
    </location>
</feature>
<comment type="caution">
    <text evidence="2">The sequence shown here is derived from an EMBL/GenBank/DDBJ whole genome shotgun (WGS) entry which is preliminary data.</text>
</comment>
<name>A0AAN2WK79_LISMN</name>
<dbReference type="NCBIfam" id="TIGR01716">
    <property type="entry name" value="RGG_Cterm"/>
    <property type="match status" value="1"/>
</dbReference>
<evidence type="ECO:0000313" key="2">
    <source>
        <dbReference type="EMBL" id="EAE2355676.1"/>
    </source>
</evidence>
<dbReference type="Proteomes" id="UP000336166">
    <property type="component" value="Unassembled WGS sequence"/>
</dbReference>
<reference evidence="2 3" key="1">
    <citation type="submission" date="2018-06" db="EMBL/GenBank/DDBJ databases">
        <authorList>
            <consortium name="PulseNet: The National Subtyping Network for Foodborne Disease Surveillance"/>
            <person name="Tarr C.L."/>
            <person name="Trees E."/>
            <person name="Katz L.S."/>
            <person name="Carleton-Romer H.A."/>
            <person name="Stroika S."/>
            <person name="Kucerova Z."/>
            <person name="Roache K.F."/>
            <person name="Sabol A.L."/>
            <person name="Besser J."/>
            <person name="Gerner-Smidt P."/>
        </authorList>
    </citation>
    <scope>NUCLEOTIDE SEQUENCE [LARGE SCALE GENOMIC DNA]</scope>
    <source>
        <strain evidence="2 3">PNUSAL000134</strain>
    </source>
</reference>
<sequence>MITKIMKKKAISASITELYYSQENKVTTLKTLQKKCDSLFQQSNDVFYQHHSILISAIINDFQLDARNIDILTKYFLQIKDCSLYEIKIFANFAYLFETDVLVTLSKKILKGFLKFEEFEETNKDYIFFLLNLVNVFHIRAEPKIAVQYLQLAIQHISSKDFFPLTILKYHQGVNRIFNKDLSGKPIVEDALLIFEKLNSHFHTLYKNEYESYLNLYDQP</sequence>
<dbReference type="EMBL" id="AAAREG010000043">
    <property type="protein sequence ID" value="EAE2355676.1"/>
    <property type="molecule type" value="Genomic_DNA"/>
</dbReference>
<gene>
    <name evidence="2" type="ORF">Y261_15185</name>
</gene>